<sequence>MSQIKIAERIANGEREEPVKGTPREYLETYRQCWEDDPSKRPNVHEVLNRLLNTEIPSRRKSGDSLSSGNVINIPGSTRPIRARRDSDGGIMNVGGSDDRIFSSSPTESASSDGTLCSITEVDQMSEGSDKNSSNKIH</sequence>
<comment type="caution">
    <text evidence="1">The sequence shown here is derived from an EMBL/GenBank/DDBJ whole genome shotgun (WGS) entry which is preliminary data.</text>
</comment>
<dbReference type="EMBL" id="CAJVPT010020666">
    <property type="protein sequence ID" value="CAG8649813.1"/>
    <property type="molecule type" value="Genomic_DNA"/>
</dbReference>
<proteinExistence type="predicted"/>
<accession>A0ACA9NGF3</accession>
<dbReference type="Proteomes" id="UP000789525">
    <property type="component" value="Unassembled WGS sequence"/>
</dbReference>
<organism evidence="1 2">
    <name type="scientific">Acaulospora colombiana</name>
    <dbReference type="NCBI Taxonomy" id="27376"/>
    <lineage>
        <taxon>Eukaryota</taxon>
        <taxon>Fungi</taxon>
        <taxon>Fungi incertae sedis</taxon>
        <taxon>Mucoromycota</taxon>
        <taxon>Glomeromycotina</taxon>
        <taxon>Glomeromycetes</taxon>
        <taxon>Diversisporales</taxon>
        <taxon>Acaulosporaceae</taxon>
        <taxon>Acaulospora</taxon>
    </lineage>
</organism>
<protein>
    <submittedName>
        <fullName evidence="1">17594_t:CDS:1</fullName>
    </submittedName>
</protein>
<evidence type="ECO:0000313" key="1">
    <source>
        <dbReference type="EMBL" id="CAG8649813.1"/>
    </source>
</evidence>
<gene>
    <name evidence="1" type="ORF">ACOLOM_LOCUS8216</name>
</gene>
<name>A0ACA9NGF3_9GLOM</name>
<reference evidence="1" key="1">
    <citation type="submission" date="2021-06" db="EMBL/GenBank/DDBJ databases">
        <authorList>
            <person name="Kallberg Y."/>
            <person name="Tangrot J."/>
            <person name="Rosling A."/>
        </authorList>
    </citation>
    <scope>NUCLEOTIDE SEQUENCE</scope>
    <source>
        <strain evidence="1">CL356</strain>
    </source>
</reference>
<keyword evidence="2" id="KW-1185">Reference proteome</keyword>
<evidence type="ECO:0000313" key="2">
    <source>
        <dbReference type="Proteomes" id="UP000789525"/>
    </source>
</evidence>